<accession>A0A9P8M1A2</accession>
<comment type="similarity">
    <text evidence="2">Belongs to the acetate uptake transporter (AceTr) (TC 2.A.96) family.</text>
</comment>
<comment type="subcellular location">
    <subcellularLocation>
        <location evidence="1">Membrane</location>
        <topology evidence="1">Multi-pass membrane protein</topology>
    </subcellularLocation>
</comment>
<dbReference type="AlphaFoldDB" id="A0A9P8M1A2"/>
<keyword evidence="4 6" id="KW-1133">Transmembrane helix</keyword>
<evidence type="ECO:0000256" key="5">
    <source>
        <dbReference type="ARBA" id="ARBA00023136"/>
    </source>
</evidence>
<comment type="caution">
    <text evidence="7">The sequence shown here is derived from an EMBL/GenBank/DDBJ whole genome shotgun (WGS) entry which is preliminary data.</text>
</comment>
<feature type="transmembrane region" description="Helical" evidence="6">
    <location>
        <begin position="127"/>
        <end position="147"/>
    </location>
</feature>
<reference evidence="7 8" key="1">
    <citation type="submission" date="2020-07" db="EMBL/GenBank/DDBJ databases">
        <title>Metarhizium humberi genome.</title>
        <authorList>
            <person name="Lysoe E."/>
        </authorList>
    </citation>
    <scope>NUCLEOTIDE SEQUENCE [LARGE SCALE GENOMIC DNA]</scope>
    <source>
        <strain evidence="7 8">ESALQ1638</strain>
    </source>
</reference>
<name>A0A9P8M1A2_9HYPO</name>
<dbReference type="EMBL" id="JACEFI010000056">
    <property type="protein sequence ID" value="KAH0591666.1"/>
    <property type="molecule type" value="Genomic_DNA"/>
</dbReference>
<dbReference type="Proteomes" id="UP000764110">
    <property type="component" value="Unassembled WGS sequence"/>
</dbReference>
<keyword evidence="5 6" id="KW-0472">Membrane</keyword>
<sequence>MDHDSQLNSSGLFATAAPSKLDGDSAMLERAQTSGTVVISSELFEKLYLSPQNVVKHGLRQTFANPSPLGLAGFLVTLSPLTNVLMGWRGAGGGGAANIGTYYFFGGMLLILTCVMEFILGNTFPMVVFGTLGAFFLTFGATLTPFYNATAAYQQHSPSTVGGINPEFAATFANGKLELSNTLMTTAGALGFVNALAGWYLFTALILESVDFPYQLPVGDLSHIVKGRRAGEQ</sequence>
<keyword evidence="3 6" id="KW-0812">Transmembrane</keyword>
<evidence type="ECO:0000256" key="6">
    <source>
        <dbReference type="SAM" id="Phobius"/>
    </source>
</evidence>
<feature type="transmembrane region" description="Helical" evidence="6">
    <location>
        <begin position="187"/>
        <end position="207"/>
    </location>
</feature>
<protein>
    <submittedName>
        <fullName evidence="7">Uncharacterized protein</fullName>
    </submittedName>
</protein>
<dbReference type="InterPro" id="IPR000791">
    <property type="entry name" value="Gpr1/Fun34/SatP-like"/>
</dbReference>
<evidence type="ECO:0000256" key="1">
    <source>
        <dbReference type="ARBA" id="ARBA00004141"/>
    </source>
</evidence>
<gene>
    <name evidence="7" type="ORF">MHUMG1_10597</name>
</gene>
<evidence type="ECO:0000256" key="4">
    <source>
        <dbReference type="ARBA" id="ARBA00022989"/>
    </source>
</evidence>
<keyword evidence="8" id="KW-1185">Reference proteome</keyword>
<dbReference type="GO" id="GO:0005886">
    <property type="term" value="C:plasma membrane"/>
    <property type="evidence" value="ECO:0007669"/>
    <property type="project" value="TreeGrafter"/>
</dbReference>
<feature type="transmembrane region" description="Helical" evidence="6">
    <location>
        <begin position="69"/>
        <end position="88"/>
    </location>
</feature>
<dbReference type="PANTHER" id="PTHR31123">
    <property type="entry name" value="ACCUMULATION OF DYADS PROTEIN 2-RELATED"/>
    <property type="match status" value="1"/>
</dbReference>
<organism evidence="7 8">
    <name type="scientific">Metarhizium humberi</name>
    <dbReference type="NCBI Taxonomy" id="2596975"/>
    <lineage>
        <taxon>Eukaryota</taxon>
        <taxon>Fungi</taxon>
        <taxon>Dikarya</taxon>
        <taxon>Ascomycota</taxon>
        <taxon>Pezizomycotina</taxon>
        <taxon>Sordariomycetes</taxon>
        <taxon>Hypocreomycetidae</taxon>
        <taxon>Hypocreales</taxon>
        <taxon>Clavicipitaceae</taxon>
        <taxon>Metarhizium</taxon>
    </lineage>
</organism>
<evidence type="ECO:0000313" key="7">
    <source>
        <dbReference type="EMBL" id="KAH0591666.1"/>
    </source>
</evidence>
<proteinExistence type="inferred from homology"/>
<dbReference type="GO" id="GO:0015123">
    <property type="term" value="F:acetate transmembrane transporter activity"/>
    <property type="evidence" value="ECO:0007669"/>
    <property type="project" value="TreeGrafter"/>
</dbReference>
<evidence type="ECO:0000256" key="3">
    <source>
        <dbReference type="ARBA" id="ARBA00022692"/>
    </source>
</evidence>
<feature type="transmembrane region" description="Helical" evidence="6">
    <location>
        <begin position="100"/>
        <end position="120"/>
    </location>
</feature>
<evidence type="ECO:0000313" key="8">
    <source>
        <dbReference type="Proteomes" id="UP000764110"/>
    </source>
</evidence>
<dbReference type="PANTHER" id="PTHR31123:SF4">
    <property type="entry name" value="PROTEIN ALCS"/>
    <property type="match status" value="1"/>
</dbReference>
<dbReference type="Pfam" id="PF01184">
    <property type="entry name" value="Gpr1_Fun34_YaaH"/>
    <property type="match status" value="1"/>
</dbReference>
<evidence type="ECO:0000256" key="2">
    <source>
        <dbReference type="ARBA" id="ARBA00005587"/>
    </source>
</evidence>
<dbReference type="InterPro" id="IPR051633">
    <property type="entry name" value="AceTr"/>
</dbReference>